<sequence>MSNKTAEASFLNRSPPARWQAKPSRLRTVTFPESDAVLSPSIWSYLPVELVSEILVYMAFASRQDAYNLCLVSSSVRRIILPCLYHNVLLRSADQVPLFAAPFIPKRAFFGTPPSTKLLSHVPVHSLALAVPVRRPSIEQTLEKVAPAFTSVVNLAVTAQLLGAHAYWLRAHNIRPRTFMLYHLGAPHPVNFREPFFSAVTHIHTSTLFGFHGSSLHDLPQLTHVSLTTRANQPEHTIIAFKNDVISLLVACPRLQMLVFSIDNPHMRGPNMQLEIWNKHFGTLVAHNPRFYLLPYARRPRLEWRAITEGGADVFACAKEWHAIEIEPVIARARRLDDIRAQMWTEENLFREWKDDREWDLDLTQSPGYQYGRSGLEFTDNDTPAVMQTW</sequence>
<evidence type="ECO:0000313" key="1">
    <source>
        <dbReference type="EMBL" id="KAI0063739.1"/>
    </source>
</evidence>
<proteinExistence type="predicted"/>
<gene>
    <name evidence="1" type="ORF">BV25DRAFT_355136</name>
</gene>
<keyword evidence="2" id="KW-1185">Reference proteome</keyword>
<protein>
    <submittedName>
        <fullName evidence="1">Uncharacterized protein</fullName>
    </submittedName>
</protein>
<name>A0ACB8T4Q4_9AGAM</name>
<comment type="caution">
    <text evidence="1">The sequence shown here is derived from an EMBL/GenBank/DDBJ whole genome shotgun (WGS) entry which is preliminary data.</text>
</comment>
<accession>A0ACB8T4Q4</accession>
<dbReference type="Proteomes" id="UP000814140">
    <property type="component" value="Unassembled WGS sequence"/>
</dbReference>
<reference evidence="1" key="2">
    <citation type="journal article" date="2022" name="New Phytol.">
        <title>Evolutionary transition to the ectomycorrhizal habit in the genomes of a hyperdiverse lineage of mushroom-forming fungi.</title>
        <authorList>
            <person name="Looney B."/>
            <person name="Miyauchi S."/>
            <person name="Morin E."/>
            <person name="Drula E."/>
            <person name="Courty P.E."/>
            <person name="Kohler A."/>
            <person name="Kuo A."/>
            <person name="LaButti K."/>
            <person name="Pangilinan J."/>
            <person name="Lipzen A."/>
            <person name="Riley R."/>
            <person name="Andreopoulos W."/>
            <person name="He G."/>
            <person name="Johnson J."/>
            <person name="Nolan M."/>
            <person name="Tritt A."/>
            <person name="Barry K.W."/>
            <person name="Grigoriev I.V."/>
            <person name="Nagy L.G."/>
            <person name="Hibbett D."/>
            <person name="Henrissat B."/>
            <person name="Matheny P.B."/>
            <person name="Labbe J."/>
            <person name="Martin F.M."/>
        </authorList>
    </citation>
    <scope>NUCLEOTIDE SEQUENCE</scope>
    <source>
        <strain evidence="1">HHB10654</strain>
    </source>
</reference>
<organism evidence="1 2">
    <name type="scientific">Artomyces pyxidatus</name>
    <dbReference type="NCBI Taxonomy" id="48021"/>
    <lineage>
        <taxon>Eukaryota</taxon>
        <taxon>Fungi</taxon>
        <taxon>Dikarya</taxon>
        <taxon>Basidiomycota</taxon>
        <taxon>Agaricomycotina</taxon>
        <taxon>Agaricomycetes</taxon>
        <taxon>Russulales</taxon>
        <taxon>Auriscalpiaceae</taxon>
        <taxon>Artomyces</taxon>
    </lineage>
</organism>
<evidence type="ECO:0000313" key="2">
    <source>
        <dbReference type="Proteomes" id="UP000814140"/>
    </source>
</evidence>
<reference evidence="1" key="1">
    <citation type="submission" date="2021-03" db="EMBL/GenBank/DDBJ databases">
        <authorList>
            <consortium name="DOE Joint Genome Institute"/>
            <person name="Ahrendt S."/>
            <person name="Looney B.P."/>
            <person name="Miyauchi S."/>
            <person name="Morin E."/>
            <person name="Drula E."/>
            <person name="Courty P.E."/>
            <person name="Chicoki N."/>
            <person name="Fauchery L."/>
            <person name="Kohler A."/>
            <person name="Kuo A."/>
            <person name="Labutti K."/>
            <person name="Pangilinan J."/>
            <person name="Lipzen A."/>
            <person name="Riley R."/>
            <person name="Andreopoulos W."/>
            <person name="He G."/>
            <person name="Johnson J."/>
            <person name="Barry K.W."/>
            <person name="Grigoriev I.V."/>
            <person name="Nagy L."/>
            <person name="Hibbett D."/>
            <person name="Henrissat B."/>
            <person name="Matheny P.B."/>
            <person name="Labbe J."/>
            <person name="Martin F."/>
        </authorList>
    </citation>
    <scope>NUCLEOTIDE SEQUENCE</scope>
    <source>
        <strain evidence="1">HHB10654</strain>
    </source>
</reference>
<dbReference type="EMBL" id="MU277201">
    <property type="protein sequence ID" value="KAI0063739.1"/>
    <property type="molecule type" value="Genomic_DNA"/>
</dbReference>